<dbReference type="InterPro" id="IPR055903">
    <property type="entry name" value="DUF7480"/>
</dbReference>
<comment type="caution">
    <text evidence="2">The sequence shown here is derived from an EMBL/GenBank/DDBJ whole genome shotgun (WGS) entry which is preliminary data.</text>
</comment>
<evidence type="ECO:0000259" key="1">
    <source>
        <dbReference type="Pfam" id="PF24295"/>
    </source>
</evidence>
<sequence>MKRLLVVMLTGLLTGCPSGADRIFLEEPAAVMARGDTVCLLVTNKPDEVIRSVEIYSEKGEYLMESRLPEARRRVARGQCLPDLGFSYRPGTRYSAYYYFQSLKGGPLRVFTAHFATAENFPLKISATYERAQ</sequence>
<organism evidence="2">
    <name type="scientific">Cronobacter turicensis</name>
    <dbReference type="NCBI Taxonomy" id="413502"/>
    <lineage>
        <taxon>Bacteria</taxon>
        <taxon>Pseudomonadati</taxon>
        <taxon>Pseudomonadota</taxon>
        <taxon>Gammaproteobacteria</taxon>
        <taxon>Enterobacterales</taxon>
        <taxon>Enterobacteriaceae</taxon>
        <taxon>Cronobacter</taxon>
    </lineage>
</organism>
<dbReference type="NCBIfam" id="NF045617">
    <property type="entry name" value="mostly_LP"/>
    <property type="match status" value="1"/>
</dbReference>
<feature type="domain" description="DUF7480" evidence="1">
    <location>
        <begin position="27"/>
        <end position="119"/>
    </location>
</feature>
<dbReference type="Pfam" id="PF24295">
    <property type="entry name" value="DUF7480"/>
    <property type="match status" value="1"/>
</dbReference>
<gene>
    <name evidence="2" type="ORF">BS411_02795</name>
</gene>
<evidence type="ECO:0000313" key="2">
    <source>
        <dbReference type="EMBL" id="PUX26111.1"/>
    </source>
</evidence>
<dbReference type="PROSITE" id="PS51257">
    <property type="entry name" value="PROKAR_LIPOPROTEIN"/>
    <property type="match status" value="1"/>
</dbReference>
<protein>
    <recommendedName>
        <fullName evidence="1">DUF7480 domain-containing protein</fullName>
    </recommendedName>
</protein>
<reference evidence="2" key="1">
    <citation type="submission" date="2016-12" db="EMBL/GenBank/DDBJ databases">
        <title>Analysis of the Molecular Diversity Among Cronobacter Species Isolated from Filth Flies Using a Pan Genomic DNA Microarray.</title>
        <authorList>
            <person name="Pava-Ripoll M."/>
            <person name="Tall B."/>
            <person name="Farber J."/>
            <person name="Fanning S."/>
            <person name="Lehner A."/>
            <person name="Stephan R."/>
            <person name="Pagotto F."/>
            <person name="Iverson C."/>
            <person name="Ziobro G."/>
            <person name="Miller A."/>
            <person name="Pearson R."/>
            <person name="Yan Q."/>
            <person name="Kim M."/>
            <person name="Jeong S."/>
            <person name="Park J."/>
            <person name="Jun S."/>
            <person name="Choi H."/>
            <person name="Chung T."/>
            <person name="Yoo Y."/>
            <person name="Park E."/>
            <person name="Hwang S."/>
            <person name="Lee B."/>
            <person name="Sathyamoorthy V."/>
            <person name="Carter L."/>
            <person name="Mammel M."/>
            <person name="Jackson S."/>
            <person name="Kothary M."/>
            <person name="Patel I."/>
            <person name="Grim C."/>
            <person name="Gopinath G."/>
            <person name="Gangiredla J."/>
            <person name="Chase H."/>
        </authorList>
    </citation>
    <scope>NUCLEOTIDE SEQUENCE [LARGE SCALE GENOMIC DNA]</scope>
    <source>
        <strain evidence="2">MOD1-Sh41s</strain>
    </source>
</reference>
<dbReference type="OrthoDB" id="6565577at2"/>
<dbReference type="EMBL" id="MSAG01000003">
    <property type="protein sequence ID" value="PUX26111.1"/>
    <property type="molecule type" value="Genomic_DNA"/>
</dbReference>
<dbReference type="InterPro" id="IPR054657">
    <property type="entry name" value="T6SS_periplasmic_put"/>
</dbReference>
<proteinExistence type="predicted"/>
<dbReference type="RefSeq" id="WP_075197420.1">
    <property type="nucleotide sequence ID" value="NZ_CP187984.1"/>
</dbReference>
<dbReference type="AlphaFoldDB" id="A0A2T7B9S0"/>
<name>A0A2T7B9S0_9ENTR</name>
<accession>A0A2T7B9S0</accession>